<evidence type="ECO:0000313" key="2">
    <source>
        <dbReference type="EMBL" id="ABG98711.1"/>
    </source>
</evidence>
<sequence length="566" mass="61345">MLGGFAVRVDGRPVPDHQWRHTRAAELVKMLALADRRRMNREQVIDQLWPDLDPAAGAANLRKAIHFARRALGSPDAIDSRSEMIALFPNGTVMVDAEVFETGARRALAARAGYGVADSYAGDLLPEDRYASWAEEPRDRLRTLRLELLKSAGLWHRVLAIDPADEQAHRGLMQSALEAGDRAAVVRQFELLRRHLRADLGVGPDRTSIGLYEKALAMGAATTAPTARELTQSLLARALVQLNSGDHGECERTARRARSLAIESGLGREMGEASAVLGILANMRGGWPELFRAEFADSVRRDPELAGHVLDAHLCLAEFSLYSAAGHEWIGDYAESLRSTAQTADSIQGRAMAELLLGESALFSARLGEARSRLAAAAALYEHGGTIAGLVLSRLRLAEAMLASGERSAAVGELKGVLPLAEKGWLEPHLVVRTYAILVEAAGAGPSAVRQVERADRALVGRNVCPPCSLGYLVAAAKTFADTGHRDQARRRLTDAERLAGMWPGGAWQAAVWEARGALRRAAGDLERAHSFYLEAADRFDEVGRPLDRDRCRSQAASVTIAGRPR</sequence>
<dbReference type="KEGG" id="rha:RHA1_ro06945"/>
<dbReference type="InterPro" id="IPR011990">
    <property type="entry name" value="TPR-like_helical_dom_sf"/>
</dbReference>
<dbReference type="InterPro" id="IPR016032">
    <property type="entry name" value="Sig_transdc_resp-reg_C-effctor"/>
</dbReference>
<dbReference type="InterPro" id="IPR051677">
    <property type="entry name" value="AfsR-DnrI-RedD_regulator"/>
</dbReference>
<dbReference type="Gene3D" id="1.25.40.10">
    <property type="entry name" value="Tetratricopeptide repeat domain"/>
    <property type="match status" value="1"/>
</dbReference>
<dbReference type="Pfam" id="PF03704">
    <property type="entry name" value="BTAD"/>
    <property type="match status" value="1"/>
</dbReference>
<dbReference type="HOGENOM" id="CLU_481342_0_0_11"/>
<gene>
    <name evidence="2" type="ordered locus">RHA1_ro06945</name>
</gene>
<dbReference type="InterPro" id="IPR036388">
    <property type="entry name" value="WH-like_DNA-bd_sf"/>
</dbReference>
<dbReference type="GO" id="GO:0006355">
    <property type="term" value="P:regulation of DNA-templated transcription"/>
    <property type="evidence" value="ECO:0007669"/>
    <property type="project" value="InterPro"/>
</dbReference>
<evidence type="ECO:0000313" key="3">
    <source>
        <dbReference type="Proteomes" id="UP000008710"/>
    </source>
</evidence>
<dbReference type="EMBL" id="CP000431">
    <property type="protein sequence ID" value="ABG98711.1"/>
    <property type="molecule type" value="Genomic_DNA"/>
</dbReference>
<dbReference type="GO" id="GO:0003677">
    <property type="term" value="F:DNA binding"/>
    <property type="evidence" value="ECO:0007669"/>
    <property type="project" value="InterPro"/>
</dbReference>
<dbReference type="SUPFAM" id="SSF46894">
    <property type="entry name" value="C-terminal effector domain of the bipartite response regulators"/>
    <property type="match status" value="1"/>
</dbReference>
<proteinExistence type="predicted"/>
<dbReference type="SUPFAM" id="SSF48452">
    <property type="entry name" value="TPR-like"/>
    <property type="match status" value="1"/>
</dbReference>
<evidence type="ECO:0000259" key="1">
    <source>
        <dbReference type="SMART" id="SM01043"/>
    </source>
</evidence>
<feature type="domain" description="Bacterial transcriptional activator" evidence="1">
    <location>
        <begin position="95"/>
        <end position="216"/>
    </location>
</feature>
<protein>
    <submittedName>
        <fullName evidence="2">Transcriptional regulator, SARP family protein</fullName>
    </submittedName>
</protein>
<dbReference type="eggNOG" id="COG3629">
    <property type="taxonomic scope" value="Bacteria"/>
</dbReference>
<dbReference type="Gene3D" id="1.10.10.10">
    <property type="entry name" value="Winged helix-like DNA-binding domain superfamily/Winged helix DNA-binding domain"/>
    <property type="match status" value="1"/>
</dbReference>
<dbReference type="SMART" id="SM01043">
    <property type="entry name" value="BTAD"/>
    <property type="match status" value="1"/>
</dbReference>
<dbReference type="InterPro" id="IPR005158">
    <property type="entry name" value="BTAD"/>
</dbReference>
<dbReference type="PANTHER" id="PTHR35807">
    <property type="entry name" value="TRANSCRIPTIONAL REGULATOR REDD-RELATED"/>
    <property type="match status" value="1"/>
</dbReference>
<dbReference type="AlphaFoldDB" id="Q0S175"/>
<name>Q0S175_RHOJR</name>
<organism evidence="2 3">
    <name type="scientific">Rhodococcus jostii (strain RHA1)</name>
    <dbReference type="NCBI Taxonomy" id="101510"/>
    <lineage>
        <taxon>Bacteria</taxon>
        <taxon>Bacillati</taxon>
        <taxon>Actinomycetota</taxon>
        <taxon>Actinomycetes</taxon>
        <taxon>Mycobacteriales</taxon>
        <taxon>Nocardiaceae</taxon>
        <taxon>Rhodococcus</taxon>
    </lineage>
</organism>
<reference evidence="3" key="1">
    <citation type="journal article" date="2006" name="Proc. Natl. Acad. Sci. U.S.A.">
        <title>The complete genome of Rhodococcus sp. RHA1 provides insights into a catabolic powerhouse.</title>
        <authorList>
            <person name="McLeod M.P."/>
            <person name="Warren R.L."/>
            <person name="Hsiao W.W.L."/>
            <person name="Araki N."/>
            <person name="Myhre M."/>
            <person name="Fernandes C."/>
            <person name="Miyazawa D."/>
            <person name="Wong W."/>
            <person name="Lillquist A.L."/>
            <person name="Wang D."/>
            <person name="Dosanjh M."/>
            <person name="Hara H."/>
            <person name="Petrescu A."/>
            <person name="Morin R.D."/>
            <person name="Yang G."/>
            <person name="Stott J.M."/>
            <person name="Schein J.E."/>
            <person name="Shin H."/>
            <person name="Smailus D."/>
            <person name="Siddiqui A.S."/>
            <person name="Marra M.A."/>
            <person name="Jones S.J.M."/>
            <person name="Holt R."/>
            <person name="Brinkman F.S.L."/>
            <person name="Miyauchi K."/>
            <person name="Fukuda M."/>
            <person name="Davies J.E."/>
            <person name="Mohn W.W."/>
            <person name="Eltis L.D."/>
        </authorList>
    </citation>
    <scope>NUCLEOTIDE SEQUENCE [LARGE SCALE GENOMIC DNA]</scope>
    <source>
        <strain evidence="3">RHA1</strain>
    </source>
</reference>
<dbReference type="Proteomes" id="UP000008710">
    <property type="component" value="Chromosome"/>
</dbReference>
<accession>Q0S175</accession>